<dbReference type="GO" id="GO:0016740">
    <property type="term" value="F:transferase activity"/>
    <property type="evidence" value="ECO:0007669"/>
    <property type="project" value="UniProtKB-KW"/>
</dbReference>
<gene>
    <name evidence="1" type="ORF">AB433_18735</name>
</gene>
<keyword evidence="2" id="KW-1185">Reference proteome</keyword>
<evidence type="ECO:0000313" key="2">
    <source>
        <dbReference type="Proteomes" id="UP000035287"/>
    </source>
</evidence>
<geneLocation type="plasmid" evidence="1 2">
    <name>p2</name>
</geneLocation>
<sequence length="93" mass="10245">MTVRHEPGASRFILNIDGSDDSAIAWYQTDPEGNLLMTHTEVPFAASGQGIGSRLARGLFDIARKDGLRLVLRCPFLGQWFARHPEYSDVVAG</sequence>
<dbReference type="EMBL" id="CP011772">
    <property type="protein sequence ID" value="AKM12176.1"/>
    <property type="molecule type" value="Genomic_DNA"/>
</dbReference>
<dbReference type="PANTHER" id="PTHR31435:SF10">
    <property type="entry name" value="BSR4717 PROTEIN"/>
    <property type="match status" value="1"/>
</dbReference>
<dbReference type="KEGG" id="cna:AB433_18735"/>
<name>A0A0G3XNI9_9SPHN</name>
<dbReference type="RefSeq" id="WP_047824608.1">
    <property type="nucleotide sequence ID" value="NZ_CP011772.1"/>
</dbReference>
<keyword evidence="1" id="KW-0614">Plasmid</keyword>
<dbReference type="OrthoDB" id="9800945at2"/>
<dbReference type="Gene3D" id="3.40.630.30">
    <property type="match status" value="1"/>
</dbReference>
<dbReference type="InterPro" id="IPR031165">
    <property type="entry name" value="GNAT_YJDJ"/>
</dbReference>
<dbReference type="PANTHER" id="PTHR31435">
    <property type="entry name" value="PROTEIN NATD1"/>
    <property type="match status" value="1"/>
</dbReference>
<dbReference type="SUPFAM" id="SSF55729">
    <property type="entry name" value="Acyl-CoA N-acyltransferases (Nat)"/>
    <property type="match status" value="1"/>
</dbReference>
<dbReference type="PATRIC" id="fig|1348774.3.peg.3951"/>
<accession>A0A0G3XNI9</accession>
<dbReference type="PROSITE" id="PS51729">
    <property type="entry name" value="GNAT_YJDJ"/>
    <property type="match status" value="1"/>
</dbReference>
<organism evidence="1 2">
    <name type="scientific">Croceicoccus naphthovorans</name>
    <dbReference type="NCBI Taxonomy" id="1348774"/>
    <lineage>
        <taxon>Bacteria</taxon>
        <taxon>Pseudomonadati</taxon>
        <taxon>Pseudomonadota</taxon>
        <taxon>Alphaproteobacteria</taxon>
        <taxon>Sphingomonadales</taxon>
        <taxon>Erythrobacteraceae</taxon>
        <taxon>Croceicoccus</taxon>
    </lineage>
</organism>
<dbReference type="Proteomes" id="UP000035287">
    <property type="component" value="Plasmid p2"/>
</dbReference>
<dbReference type="InterPro" id="IPR016181">
    <property type="entry name" value="Acyl_CoA_acyltransferase"/>
</dbReference>
<keyword evidence="1" id="KW-0808">Transferase</keyword>
<reference evidence="1 2" key="1">
    <citation type="submission" date="2015-06" db="EMBL/GenBank/DDBJ databases">
        <authorList>
            <person name="Zeng Y."/>
            <person name="Huang Y."/>
        </authorList>
    </citation>
    <scope>NUCLEOTIDE SEQUENCE [LARGE SCALE GENOMIC DNA]</scope>
    <source>
        <strain evidence="1 2">PQ-2</strain>
        <plasmid evidence="2">Plasmid p2</plasmid>
    </source>
</reference>
<evidence type="ECO:0000313" key="1">
    <source>
        <dbReference type="EMBL" id="AKM12176.1"/>
    </source>
</evidence>
<protein>
    <submittedName>
        <fullName evidence="1">Acetyltransferase</fullName>
    </submittedName>
</protein>
<dbReference type="Pfam" id="PF14542">
    <property type="entry name" value="Acetyltransf_CG"/>
    <property type="match status" value="1"/>
</dbReference>
<dbReference type="InterPro" id="IPR045057">
    <property type="entry name" value="Gcn5-rel_NAT"/>
</dbReference>
<proteinExistence type="predicted"/>
<dbReference type="AlphaFoldDB" id="A0A0G3XNI9"/>